<dbReference type="FunFam" id="2.40.30.20:FF:000004">
    <property type="entry name" value="Riboflavin synthase, alpha subunit"/>
    <property type="match status" value="1"/>
</dbReference>
<evidence type="ECO:0000256" key="5">
    <source>
        <dbReference type="ARBA" id="ARBA00013950"/>
    </source>
</evidence>
<accession>A0A0M2PPG7</accession>
<dbReference type="InterPro" id="IPR026017">
    <property type="entry name" value="Lumazine-bd_dom"/>
</dbReference>
<dbReference type="PANTHER" id="PTHR21098:SF12">
    <property type="entry name" value="RIBOFLAVIN SYNTHASE"/>
    <property type="match status" value="1"/>
</dbReference>
<dbReference type="PIRSF" id="PIRSF000498">
    <property type="entry name" value="Riboflavin_syn_A"/>
    <property type="match status" value="1"/>
</dbReference>
<dbReference type="Proteomes" id="UP000034681">
    <property type="component" value="Unassembled WGS sequence"/>
</dbReference>
<evidence type="ECO:0000256" key="6">
    <source>
        <dbReference type="ARBA" id="ARBA00022619"/>
    </source>
</evidence>
<organism evidence="12 13">
    <name type="scientific">Prochlorothrix hollandica PCC 9006 = CALU 1027</name>
    <dbReference type="NCBI Taxonomy" id="317619"/>
    <lineage>
        <taxon>Bacteria</taxon>
        <taxon>Bacillati</taxon>
        <taxon>Cyanobacteriota</taxon>
        <taxon>Cyanophyceae</taxon>
        <taxon>Prochlorotrichales</taxon>
        <taxon>Prochlorotrichaceae</taxon>
        <taxon>Prochlorothrix</taxon>
    </lineage>
</organism>
<dbReference type="InterPro" id="IPR023366">
    <property type="entry name" value="ATP_synth_asu-like_sf"/>
</dbReference>
<protein>
    <recommendedName>
        <fullName evidence="5 9">Riboflavin synthase</fullName>
        <ecNumber evidence="4 9">2.5.1.9</ecNumber>
    </recommendedName>
</protein>
<dbReference type="NCBIfam" id="NF006767">
    <property type="entry name" value="PRK09289.1"/>
    <property type="match status" value="1"/>
</dbReference>
<proteinExistence type="predicted"/>
<keyword evidence="8" id="KW-0677">Repeat</keyword>
<dbReference type="NCBIfam" id="TIGR00187">
    <property type="entry name" value="ribE"/>
    <property type="match status" value="1"/>
</dbReference>
<dbReference type="GO" id="GO:0004746">
    <property type="term" value="F:riboflavin synthase activity"/>
    <property type="evidence" value="ECO:0007669"/>
    <property type="project" value="UniProtKB-UniRule"/>
</dbReference>
<dbReference type="Gene3D" id="2.40.30.20">
    <property type="match status" value="2"/>
</dbReference>
<evidence type="ECO:0000256" key="9">
    <source>
        <dbReference type="NCBIfam" id="TIGR00187"/>
    </source>
</evidence>
<feature type="repeat" description="Lumazine-binding" evidence="10">
    <location>
        <begin position="101"/>
        <end position="200"/>
    </location>
</feature>
<evidence type="ECO:0000256" key="7">
    <source>
        <dbReference type="ARBA" id="ARBA00022679"/>
    </source>
</evidence>
<dbReference type="EC" id="2.5.1.9" evidence="4 9"/>
<comment type="pathway">
    <text evidence="3">Cofactor biosynthesis; riboflavin biosynthesis; riboflavin from 2-hydroxy-3-oxobutyl phosphate and 5-amino-6-(D-ribitylamino)uracil: step 2/2.</text>
</comment>
<dbReference type="PANTHER" id="PTHR21098">
    <property type="entry name" value="RIBOFLAVIN SYNTHASE ALPHA CHAIN"/>
    <property type="match status" value="1"/>
</dbReference>
<name>A0A0M2PPG7_PROHO</name>
<dbReference type="SUPFAM" id="SSF63380">
    <property type="entry name" value="Riboflavin synthase domain-like"/>
    <property type="match status" value="2"/>
</dbReference>
<evidence type="ECO:0000313" key="12">
    <source>
        <dbReference type="EMBL" id="KKI98154.1"/>
    </source>
</evidence>
<feature type="repeat" description="Lumazine-binding" evidence="10">
    <location>
        <begin position="1"/>
        <end position="100"/>
    </location>
</feature>
<evidence type="ECO:0000256" key="1">
    <source>
        <dbReference type="ARBA" id="ARBA00000968"/>
    </source>
</evidence>
<dbReference type="InterPro" id="IPR001783">
    <property type="entry name" value="Lumazine-bd"/>
</dbReference>
<dbReference type="eggNOG" id="COG0307">
    <property type="taxonomic scope" value="Bacteria"/>
</dbReference>
<dbReference type="EMBL" id="AJTX02000010">
    <property type="protein sequence ID" value="KKI98154.1"/>
    <property type="molecule type" value="Genomic_DNA"/>
</dbReference>
<feature type="domain" description="Lumazine-binding" evidence="11">
    <location>
        <begin position="1"/>
        <end position="100"/>
    </location>
</feature>
<dbReference type="PROSITE" id="PS51177">
    <property type="entry name" value="LUMAZINE_BIND"/>
    <property type="match status" value="2"/>
</dbReference>
<comment type="caution">
    <text evidence="12">The sequence shown here is derived from an EMBL/GenBank/DDBJ whole genome shotgun (WGS) entry which is preliminary data.</text>
</comment>
<sequence>MFTGLVQGLGQLTCLNDLQVKIQGLNHQPLSFLGHLAIGDSVAVDGICLTVESFAGGGFVAATSPETLRRTTLGLGANAGSPTLVNLEPSLRVGDKLGGHFVTGHIDGVGALVRSLATATSWELDFEVKSPGVARYIVSKGSIAINGISLTIAHCTPQGDHFQVAVIPHTYGATNLQYLQPGDPVNVEGDILGKYVEKLLQVPGSEATPIAPVPDAINAHFLTAHGYDLRGADSG</sequence>
<dbReference type="STRING" id="317619.GCA_000332315_03049"/>
<evidence type="ECO:0000256" key="10">
    <source>
        <dbReference type="PROSITE-ProRule" id="PRU00524"/>
    </source>
</evidence>
<evidence type="ECO:0000259" key="11">
    <source>
        <dbReference type="PROSITE" id="PS51177"/>
    </source>
</evidence>
<comment type="function">
    <text evidence="2">Catalyzes the dismutation of two molecules of 6,7-dimethyl-8-ribityllumazine, resulting in the formation of riboflavin and 5-amino-6-(D-ribitylamino)uracil.</text>
</comment>
<dbReference type="RefSeq" id="WP_017713306.1">
    <property type="nucleotide sequence ID" value="NZ_KB235939.1"/>
</dbReference>
<dbReference type="Pfam" id="PF00677">
    <property type="entry name" value="Lum_binding"/>
    <property type="match status" value="2"/>
</dbReference>
<comment type="catalytic activity">
    <reaction evidence="1">
        <text>2 6,7-dimethyl-8-(1-D-ribityl)lumazine + H(+) = 5-amino-6-(D-ribitylamino)uracil + riboflavin</text>
        <dbReference type="Rhea" id="RHEA:20772"/>
        <dbReference type="ChEBI" id="CHEBI:15378"/>
        <dbReference type="ChEBI" id="CHEBI:15934"/>
        <dbReference type="ChEBI" id="CHEBI:57986"/>
        <dbReference type="ChEBI" id="CHEBI:58201"/>
        <dbReference type="EC" id="2.5.1.9"/>
    </reaction>
</comment>
<evidence type="ECO:0000313" key="13">
    <source>
        <dbReference type="Proteomes" id="UP000034681"/>
    </source>
</evidence>
<feature type="domain" description="Lumazine-binding" evidence="11">
    <location>
        <begin position="101"/>
        <end position="200"/>
    </location>
</feature>
<evidence type="ECO:0000256" key="4">
    <source>
        <dbReference type="ARBA" id="ARBA00012827"/>
    </source>
</evidence>
<keyword evidence="6" id="KW-0686">Riboflavin biosynthesis</keyword>
<evidence type="ECO:0000256" key="2">
    <source>
        <dbReference type="ARBA" id="ARBA00002803"/>
    </source>
</evidence>
<evidence type="ECO:0000256" key="8">
    <source>
        <dbReference type="ARBA" id="ARBA00022737"/>
    </source>
</evidence>
<reference evidence="12" key="1">
    <citation type="submission" date="2012-04" db="EMBL/GenBank/DDBJ databases">
        <authorList>
            <person name="Borisov I.G."/>
            <person name="Ivanikova N.V."/>
            <person name="Pinevich A.V."/>
        </authorList>
    </citation>
    <scope>NUCLEOTIDE SEQUENCE</scope>
    <source>
        <strain evidence="12">CALU 1027</strain>
    </source>
</reference>
<dbReference type="InterPro" id="IPR017938">
    <property type="entry name" value="Riboflavin_synthase-like_b-brl"/>
</dbReference>
<keyword evidence="13" id="KW-1185">Reference proteome</keyword>
<dbReference type="OrthoDB" id="9788537at2"/>
<dbReference type="CDD" id="cd00402">
    <property type="entry name" value="Riboflavin_synthase_like"/>
    <property type="match status" value="1"/>
</dbReference>
<keyword evidence="7" id="KW-0808">Transferase</keyword>
<evidence type="ECO:0000256" key="3">
    <source>
        <dbReference type="ARBA" id="ARBA00004887"/>
    </source>
</evidence>
<gene>
    <name evidence="12" type="ORF">PROH_20895</name>
</gene>
<dbReference type="AlphaFoldDB" id="A0A0M2PPG7"/>
<dbReference type="GO" id="GO:0009231">
    <property type="term" value="P:riboflavin biosynthetic process"/>
    <property type="evidence" value="ECO:0007669"/>
    <property type="project" value="UniProtKB-KW"/>
</dbReference>